<evidence type="ECO:0000256" key="4">
    <source>
        <dbReference type="ARBA" id="ARBA00022801"/>
    </source>
</evidence>
<proteinExistence type="inferred from homology"/>
<comment type="similarity">
    <text evidence="2">Belongs to the metallo-beta-lactamase superfamily.</text>
</comment>
<comment type="caution">
    <text evidence="7">The sequence shown here is derived from an EMBL/GenBank/DDBJ whole genome shotgun (WGS) entry which is preliminary data.</text>
</comment>
<dbReference type="GO" id="GO:0016787">
    <property type="term" value="F:hydrolase activity"/>
    <property type="evidence" value="ECO:0007669"/>
    <property type="project" value="UniProtKB-KW"/>
</dbReference>
<dbReference type="Pfam" id="PF00753">
    <property type="entry name" value="Lactamase_B"/>
    <property type="match status" value="1"/>
</dbReference>
<dbReference type="SUPFAM" id="SSF56281">
    <property type="entry name" value="Metallo-hydrolase/oxidoreductase"/>
    <property type="match status" value="1"/>
</dbReference>
<evidence type="ECO:0000256" key="1">
    <source>
        <dbReference type="ARBA" id="ARBA00001947"/>
    </source>
</evidence>
<dbReference type="AlphaFoldDB" id="A0AAE4BR51"/>
<dbReference type="Proteomes" id="UP001185092">
    <property type="component" value="Unassembled WGS sequence"/>
</dbReference>
<dbReference type="SMART" id="SM00849">
    <property type="entry name" value="Lactamase_B"/>
    <property type="match status" value="1"/>
</dbReference>
<evidence type="ECO:0000313" key="7">
    <source>
        <dbReference type="EMBL" id="MDR6238301.1"/>
    </source>
</evidence>
<evidence type="ECO:0000259" key="6">
    <source>
        <dbReference type="SMART" id="SM00849"/>
    </source>
</evidence>
<dbReference type="InterPro" id="IPR036866">
    <property type="entry name" value="RibonucZ/Hydroxyglut_hydro"/>
</dbReference>
<dbReference type="Gene3D" id="3.60.15.10">
    <property type="entry name" value="Ribonuclease Z/Hydroxyacylglutathione hydrolase-like"/>
    <property type="match status" value="1"/>
</dbReference>
<dbReference type="InterPro" id="IPR051013">
    <property type="entry name" value="MBL_superfamily_lactonases"/>
</dbReference>
<dbReference type="GO" id="GO:0046872">
    <property type="term" value="F:metal ion binding"/>
    <property type="evidence" value="ECO:0007669"/>
    <property type="project" value="UniProtKB-KW"/>
</dbReference>
<feature type="domain" description="Metallo-beta-lactamase" evidence="6">
    <location>
        <begin position="61"/>
        <end position="276"/>
    </location>
</feature>
<comment type="cofactor">
    <cofactor evidence="1">
        <name>Zn(2+)</name>
        <dbReference type="ChEBI" id="CHEBI:29105"/>
    </cofactor>
</comment>
<evidence type="ECO:0000256" key="5">
    <source>
        <dbReference type="ARBA" id="ARBA00022833"/>
    </source>
</evidence>
<organism evidence="7 8">
    <name type="scientific">Aureibacter tunicatorum</name>
    <dbReference type="NCBI Taxonomy" id="866807"/>
    <lineage>
        <taxon>Bacteria</taxon>
        <taxon>Pseudomonadati</taxon>
        <taxon>Bacteroidota</taxon>
        <taxon>Cytophagia</taxon>
        <taxon>Cytophagales</taxon>
        <taxon>Persicobacteraceae</taxon>
        <taxon>Aureibacter</taxon>
    </lineage>
</organism>
<reference evidence="7" key="1">
    <citation type="submission" date="2023-07" db="EMBL/GenBank/DDBJ databases">
        <title>Genomic Encyclopedia of Type Strains, Phase IV (KMG-IV): sequencing the most valuable type-strain genomes for metagenomic binning, comparative biology and taxonomic classification.</title>
        <authorList>
            <person name="Goeker M."/>
        </authorList>
    </citation>
    <scope>NUCLEOTIDE SEQUENCE</scope>
    <source>
        <strain evidence="7">DSM 26174</strain>
    </source>
</reference>
<accession>A0AAE4BR51</accession>
<dbReference type="EMBL" id="JAVDQD010000001">
    <property type="protein sequence ID" value="MDR6238301.1"/>
    <property type="molecule type" value="Genomic_DNA"/>
</dbReference>
<name>A0AAE4BR51_9BACT</name>
<protein>
    <submittedName>
        <fullName evidence="7">Glyoxylase-like metal-dependent hydrolase (Beta-lactamase superfamily II)</fullName>
    </submittedName>
</protein>
<keyword evidence="8" id="KW-1185">Reference proteome</keyword>
<gene>
    <name evidence="7" type="ORF">HNQ88_001277</name>
</gene>
<evidence type="ECO:0000256" key="2">
    <source>
        <dbReference type="ARBA" id="ARBA00007749"/>
    </source>
</evidence>
<keyword evidence="5" id="KW-0862">Zinc</keyword>
<keyword evidence="3" id="KW-0479">Metal-binding</keyword>
<dbReference type="PANTHER" id="PTHR42978:SF7">
    <property type="entry name" value="METALLO-HYDROLASE RV2300C-RELATED"/>
    <property type="match status" value="1"/>
</dbReference>
<evidence type="ECO:0000256" key="3">
    <source>
        <dbReference type="ARBA" id="ARBA00022723"/>
    </source>
</evidence>
<sequence>MDNKFTDIHTQDFKFNDGWGKIHAISTGTVSVKEAFRSTKKNQWTSKLEFILQNKFTAPLPIWVWVIEHPEGKFVIDTGENSKVSEPDYFSQEGILKEWINKNQFKFNVNKDRELHNLLPKLNIEIDHIDQVLLTHLHLDHIDGLKFFSNQKVLLNKEEWEKPSFALKSLLPENFNPSLFETNESHLDFKNTKSITKARDLHFIHTPGHTFGHCSILASNDRHDHIFFGGDMTYTSDQLKYSEMSGGHIDFKKAQNTIKTVSEFCKANKAIFLPSHDPYAGLRLQERNYFS</sequence>
<dbReference type="RefSeq" id="WP_309937780.1">
    <property type="nucleotide sequence ID" value="NZ_AP025305.1"/>
</dbReference>
<dbReference type="InterPro" id="IPR001279">
    <property type="entry name" value="Metallo-B-lactamas"/>
</dbReference>
<evidence type="ECO:0000313" key="8">
    <source>
        <dbReference type="Proteomes" id="UP001185092"/>
    </source>
</evidence>
<keyword evidence="4 7" id="KW-0378">Hydrolase</keyword>
<dbReference type="PANTHER" id="PTHR42978">
    <property type="entry name" value="QUORUM-QUENCHING LACTONASE YTNP-RELATED-RELATED"/>
    <property type="match status" value="1"/>
</dbReference>